<name>A0A6J7W8R7_9ZZZZ</name>
<evidence type="ECO:0000313" key="1">
    <source>
        <dbReference type="EMBL" id="CAB5159365.1"/>
    </source>
</evidence>
<organism evidence="1">
    <name type="scientific">freshwater metagenome</name>
    <dbReference type="NCBI Taxonomy" id="449393"/>
    <lineage>
        <taxon>unclassified sequences</taxon>
        <taxon>metagenomes</taxon>
        <taxon>ecological metagenomes</taxon>
    </lineage>
</organism>
<dbReference type="AlphaFoldDB" id="A0A6J7W8R7"/>
<gene>
    <name evidence="1" type="ORF">UFOPK4444_01187</name>
</gene>
<sequence>MSASSPIAMRQFVCGIIKILFTPSRYVARTNVRKTSSVTRAPALRKILASPDRIPTTDKGFIRESIHVTIARPCWATPVSSEYLKLFMYSAFAANASANSSCGKLGMGFPFN</sequence>
<protein>
    <submittedName>
        <fullName evidence="1">Unannotated protein</fullName>
    </submittedName>
</protein>
<dbReference type="EMBL" id="CAFBRZ010000083">
    <property type="protein sequence ID" value="CAB5159365.1"/>
    <property type="molecule type" value="Genomic_DNA"/>
</dbReference>
<proteinExistence type="predicted"/>
<accession>A0A6J7W8R7</accession>
<reference evidence="1" key="1">
    <citation type="submission" date="2020-05" db="EMBL/GenBank/DDBJ databases">
        <authorList>
            <person name="Chiriac C."/>
            <person name="Salcher M."/>
            <person name="Ghai R."/>
            <person name="Kavagutti S V."/>
        </authorList>
    </citation>
    <scope>NUCLEOTIDE SEQUENCE</scope>
</reference>